<keyword evidence="1" id="KW-1133">Transmembrane helix</keyword>
<gene>
    <name evidence="2" type="ORF">PQU95_16805</name>
</gene>
<feature type="transmembrane region" description="Helical" evidence="1">
    <location>
        <begin position="33"/>
        <end position="52"/>
    </location>
</feature>
<accession>A0ABT5J385</accession>
<feature type="transmembrane region" description="Helical" evidence="1">
    <location>
        <begin position="131"/>
        <end position="153"/>
    </location>
</feature>
<feature type="transmembrane region" description="Helical" evidence="1">
    <location>
        <begin position="173"/>
        <end position="193"/>
    </location>
</feature>
<protein>
    <submittedName>
        <fullName evidence="2">DUF2238 domain-containing protein</fullName>
    </submittedName>
</protein>
<comment type="caution">
    <text evidence="2">The sequence shown here is derived from an EMBL/GenBank/DDBJ whole genome shotgun (WGS) entry which is preliminary data.</text>
</comment>
<dbReference type="Proteomes" id="UP001219956">
    <property type="component" value="Unassembled WGS sequence"/>
</dbReference>
<evidence type="ECO:0000313" key="2">
    <source>
        <dbReference type="EMBL" id="MDC7718863.1"/>
    </source>
</evidence>
<keyword evidence="1" id="KW-0812">Transmembrane</keyword>
<dbReference type="EMBL" id="JAQQLF010000027">
    <property type="protein sequence ID" value="MDC7718863.1"/>
    <property type="molecule type" value="Genomic_DNA"/>
</dbReference>
<dbReference type="InterPro" id="IPR014509">
    <property type="entry name" value="YjdF-like"/>
</dbReference>
<name>A0ABT5J385_9NEIS</name>
<evidence type="ECO:0000256" key="1">
    <source>
        <dbReference type="SAM" id="Phobius"/>
    </source>
</evidence>
<keyword evidence="3" id="KW-1185">Reference proteome</keyword>
<reference evidence="2 3" key="1">
    <citation type="submission" date="2023-01" db="EMBL/GenBank/DDBJ databases">
        <title>Novel species of the genus Vogesella isolated from rivers.</title>
        <authorList>
            <person name="Lu H."/>
        </authorList>
    </citation>
    <scope>NUCLEOTIDE SEQUENCE [LARGE SCALE GENOMIC DNA]</scope>
    <source>
        <strain evidence="2 3">DC21W</strain>
    </source>
</reference>
<keyword evidence="1" id="KW-0472">Membrane</keyword>
<feature type="transmembrane region" description="Helical" evidence="1">
    <location>
        <begin position="59"/>
        <end position="82"/>
    </location>
</feature>
<feature type="transmembrane region" description="Helical" evidence="1">
    <location>
        <begin position="102"/>
        <end position="119"/>
    </location>
</feature>
<dbReference type="Pfam" id="PF09997">
    <property type="entry name" value="DUF2238"/>
    <property type="match status" value="1"/>
</dbReference>
<sequence>MTTQHLPRPRTAFAGVAVVAAWSAWQPADITTWWMEAIPALVGLPLAWLCWGRYPWTRLAAWAMALHAVILLVGAHYTYALTPLGFWLQEAFDFSRNHYDRLGHLAQGFFPAILAREVIHRATRLQGRWLAFLATCFCLAFSAFYELIEWWAALAMGAGADAFLATQGDPWDTQWDMFLALCGAILAQLFLAARHNQQLAALLRRAPH</sequence>
<evidence type="ECO:0000313" key="3">
    <source>
        <dbReference type="Proteomes" id="UP001219956"/>
    </source>
</evidence>
<dbReference type="InterPro" id="IPR058534">
    <property type="entry name" value="YjdF"/>
</dbReference>
<dbReference type="PIRSF" id="PIRSF020606">
    <property type="entry name" value="UCP020606"/>
    <property type="match status" value="1"/>
</dbReference>
<proteinExistence type="predicted"/>
<organism evidence="2 3">
    <name type="scientific">Vogesella aquatica</name>
    <dbReference type="NCBI Taxonomy" id="2984206"/>
    <lineage>
        <taxon>Bacteria</taxon>
        <taxon>Pseudomonadati</taxon>
        <taxon>Pseudomonadota</taxon>
        <taxon>Betaproteobacteria</taxon>
        <taxon>Neisseriales</taxon>
        <taxon>Chromobacteriaceae</taxon>
        <taxon>Vogesella</taxon>
    </lineage>
</organism>
<dbReference type="RefSeq" id="WP_272753075.1">
    <property type="nucleotide sequence ID" value="NZ_JAQQLF010000027.1"/>
</dbReference>